<accession>A0A197JQR9</accession>
<name>A0A197JQR9_9FUNG</name>
<feature type="transmembrane region" description="Helical" evidence="1">
    <location>
        <begin position="86"/>
        <end position="104"/>
    </location>
</feature>
<dbReference type="EMBL" id="KV442058">
    <property type="protein sequence ID" value="OAQ27308.1"/>
    <property type="molecule type" value="Genomic_DNA"/>
</dbReference>
<keyword evidence="1" id="KW-1133">Transmembrane helix</keyword>
<evidence type="ECO:0000256" key="1">
    <source>
        <dbReference type="SAM" id="Phobius"/>
    </source>
</evidence>
<keyword evidence="1" id="KW-0812">Transmembrane</keyword>
<dbReference type="AlphaFoldDB" id="A0A197JQR9"/>
<keyword evidence="3" id="KW-1185">Reference proteome</keyword>
<organism evidence="2 3">
    <name type="scientific">Linnemannia elongata AG-77</name>
    <dbReference type="NCBI Taxonomy" id="1314771"/>
    <lineage>
        <taxon>Eukaryota</taxon>
        <taxon>Fungi</taxon>
        <taxon>Fungi incertae sedis</taxon>
        <taxon>Mucoromycota</taxon>
        <taxon>Mortierellomycotina</taxon>
        <taxon>Mortierellomycetes</taxon>
        <taxon>Mortierellales</taxon>
        <taxon>Mortierellaceae</taxon>
        <taxon>Linnemannia</taxon>
    </lineage>
</organism>
<protein>
    <submittedName>
        <fullName evidence="2">Uncharacterized protein</fullName>
    </submittedName>
</protein>
<evidence type="ECO:0000313" key="2">
    <source>
        <dbReference type="EMBL" id="OAQ27308.1"/>
    </source>
</evidence>
<proteinExistence type="predicted"/>
<sequence length="135" mass="16007">MTTKKHPISYISYPISQYPTPTCHSPFPLPFFLSFKNPKKIQNNDMKRFKKKCHSFLFSFSFSPSEYSIKKKKKEKKKKSDGDHHFIVACISHNFFFFCFLLPTTQPLLPYFLLIQKILRHPFQDQVPPNSRNNS</sequence>
<evidence type="ECO:0000313" key="3">
    <source>
        <dbReference type="Proteomes" id="UP000078512"/>
    </source>
</evidence>
<gene>
    <name evidence="2" type="ORF">K457DRAFT_629512</name>
</gene>
<reference evidence="2 3" key="1">
    <citation type="submission" date="2016-05" db="EMBL/GenBank/DDBJ databases">
        <title>Genome sequencing reveals origins of a unique bacterial endosymbiosis in the earliest lineages of terrestrial Fungi.</title>
        <authorList>
            <consortium name="DOE Joint Genome Institute"/>
            <person name="Uehling J."/>
            <person name="Gryganskyi A."/>
            <person name="Hameed K."/>
            <person name="Tschaplinski T."/>
            <person name="Misztal P."/>
            <person name="Wu S."/>
            <person name="Desiro A."/>
            <person name="Vande Pol N."/>
            <person name="Du Z.-Y."/>
            <person name="Zienkiewicz A."/>
            <person name="Zienkiewicz K."/>
            <person name="Morin E."/>
            <person name="Tisserant E."/>
            <person name="Splivallo R."/>
            <person name="Hainaut M."/>
            <person name="Henrissat B."/>
            <person name="Ohm R."/>
            <person name="Kuo A."/>
            <person name="Yan J."/>
            <person name="Lipzen A."/>
            <person name="Nolan M."/>
            <person name="Labutti K."/>
            <person name="Barry K."/>
            <person name="Goldstein A."/>
            <person name="Labbe J."/>
            <person name="Schadt C."/>
            <person name="Tuskan G."/>
            <person name="Grigoriev I."/>
            <person name="Martin F."/>
            <person name="Vilgalys R."/>
            <person name="Bonito G."/>
        </authorList>
    </citation>
    <scope>NUCLEOTIDE SEQUENCE [LARGE SCALE GENOMIC DNA]</scope>
    <source>
        <strain evidence="2 3">AG-77</strain>
    </source>
</reference>
<dbReference type="Proteomes" id="UP000078512">
    <property type="component" value="Unassembled WGS sequence"/>
</dbReference>
<keyword evidence="1" id="KW-0472">Membrane</keyword>